<gene>
    <name evidence="3" type="ORF">ITP53_52440</name>
</gene>
<dbReference type="Proteomes" id="UP000605361">
    <property type="component" value="Unassembled WGS sequence"/>
</dbReference>
<proteinExistence type="predicted"/>
<dbReference type="GO" id="GO:0006313">
    <property type="term" value="P:DNA transposition"/>
    <property type="evidence" value="ECO:0007669"/>
    <property type="project" value="InterPro"/>
</dbReference>
<sequence>MPVPSSSPIGAALGQLAEHGPVAASAADCLNLLECFQRLPDPRDPRGVRHALASLLAGAAAAVLAGARSFTAIGEWIADAPAQVMTALGVRRDPLSRAWQPPDESTVRRLFEQIDTDALDAAVCSWLAGRATTTGAADGPSSGGPARARRRAVAVDGKALRGARNHSGEPVHLLAAFDHGNGLVLAQTDVDGKTNEITRFQPLLKHLDLHDRVVTADALHTQREHATFLIEQKRAHYVLIVKKNQPNLYAQVKRLPWKQIPVQHRERDRGHGREERRTLKVVTVTTGLLFPHAVQAMQIKRQVRDGSAGRWRTVTVYAITDLPAWQAPPADLAAWIRGHWSIENRLHYVRDVTY</sequence>
<dbReference type="EMBL" id="JADOGI010000363">
    <property type="protein sequence ID" value="MBF8194144.1"/>
    <property type="molecule type" value="Genomic_DNA"/>
</dbReference>
<feature type="domain" description="Transposase IS4-like" evidence="1">
    <location>
        <begin position="149"/>
        <end position="351"/>
    </location>
</feature>
<feature type="non-terminal residue" evidence="3">
    <location>
        <position position="354"/>
    </location>
</feature>
<dbReference type="InterPro" id="IPR047647">
    <property type="entry name" value="ISAs1_transpos"/>
</dbReference>
<comment type="caution">
    <text evidence="3">The sequence shown here is derived from an EMBL/GenBank/DDBJ whole genome shotgun (WGS) entry which is preliminary data.</text>
</comment>
<evidence type="ECO:0000259" key="2">
    <source>
        <dbReference type="Pfam" id="PF13808"/>
    </source>
</evidence>
<accession>A0A931APE9</accession>
<name>A0A931APE9_9ACTN</name>
<dbReference type="Pfam" id="PF01609">
    <property type="entry name" value="DDE_Tnp_1"/>
    <property type="match status" value="1"/>
</dbReference>
<dbReference type="Pfam" id="PF13808">
    <property type="entry name" value="DDE_Tnp_1_assoc"/>
    <property type="match status" value="1"/>
</dbReference>
<evidence type="ECO:0000259" key="1">
    <source>
        <dbReference type="Pfam" id="PF01609"/>
    </source>
</evidence>
<reference evidence="3" key="1">
    <citation type="submission" date="2020-11" db="EMBL/GenBank/DDBJ databases">
        <title>Whole-genome analyses of Nonomuraea sp. K274.</title>
        <authorList>
            <person name="Veyisoglu A."/>
        </authorList>
    </citation>
    <scope>NUCLEOTIDE SEQUENCE</scope>
    <source>
        <strain evidence="3">K274</strain>
    </source>
</reference>
<dbReference type="InterPro" id="IPR051698">
    <property type="entry name" value="Transposase_11-like"/>
</dbReference>
<organism evidence="3 4">
    <name type="scientific">Nonomuraea cypriaca</name>
    <dbReference type="NCBI Taxonomy" id="1187855"/>
    <lineage>
        <taxon>Bacteria</taxon>
        <taxon>Bacillati</taxon>
        <taxon>Actinomycetota</taxon>
        <taxon>Actinomycetes</taxon>
        <taxon>Streptosporangiales</taxon>
        <taxon>Streptosporangiaceae</taxon>
        <taxon>Nonomuraea</taxon>
    </lineage>
</organism>
<feature type="domain" description="H repeat-associated protein N-terminal" evidence="2">
    <location>
        <begin position="33"/>
        <end position="127"/>
    </location>
</feature>
<evidence type="ECO:0000313" key="3">
    <source>
        <dbReference type="EMBL" id="MBF8194144.1"/>
    </source>
</evidence>
<dbReference type="AlphaFoldDB" id="A0A931APE9"/>
<evidence type="ECO:0000313" key="4">
    <source>
        <dbReference type="Proteomes" id="UP000605361"/>
    </source>
</evidence>
<dbReference type="NCBIfam" id="NF033564">
    <property type="entry name" value="transpos_ISAs1"/>
    <property type="match status" value="1"/>
</dbReference>
<dbReference type="InterPro" id="IPR002559">
    <property type="entry name" value="Transposase_11"/>
</dbReference>
<protein>
    <submittedName>
        <fullName evidence="3">ISAs1 family transposase</fullName>
    </submittedName>
</protein>
<dbReference type="PANTHER" id="PTHR30298">
    <property type="entry name" value="H REPEAT-ASSOCIATED PREDICTED TRANSPOSASE"/>
    <property type="match status" value="1"/>
</dbReference>
<dbReference type="GO" id="GO:0004803">
    <property type="term" value="F:transposase activity"/>
    <property type="evidence" value="ECO:0007669"/>
    <property type="project" value="InterPro"/>
</dbReference>
<dbReference type="GO" id="GO:0003677">
    <property type="term" value="F:DNA binding"/>
    <property type="evidence" value="ECO:0007669"/>
    <property type="project" value="InterPro"/>
</dbReference>
<dbReference type="PANTHER" id="PTHR30298:SF0">
    <property type="entry name" value="PROTEIN YBFL-RELATED"/>
    <property type="match status" value="1"/>
</dbReference>
<keyword evidence="4" id="KW-1185">Reference proteome</keyword>
<dbReference type="InterPro" id="IPR032806">
    <property type="entry name" value="YbfD_N"/>
</dbReference>
<dbReference type="RefSeq" id="WP_195902979.1">
    <property type="nucleotide sequence ID" value="NZ_JADOGI010000363.1"/>
</dbReference>